<dbReference type="InterPro" id="IPR010982">
    <property type="entry name" value="Lambda_DNA-bd_dom_sf"/>
</dbReference>
<evidence type="ECO:0000313" key="8">
    <source>
        <dbReference type="Proteomes" id="UP000595847"/>
    </source>
</evidence>
<dbReference type="SUPFAM" id="SSF53822">
    <property type="entry name" value="Periplasmic binding protein-like I"/>
    <property type="match status" value="1"/>
</dbReference>
<gene>
    <name evidence="6" type="ORF">JD108_05725</name>
    <name evidence="7" type="ORF">KDJ56_05405</name>
</gene>
<evidence type="ECO:0000313" key="6">
    <source>
        <dbReference type="EMBL" id="QQE75413.1"/>
    </source>
</evidence>
<keyword evidence="9" id="KW-1185">Reference proteome</keyword>
<evidence type="ECO:0000313" key="7">
    <source>
        <dbReference type="EMBL" id="QUO42439.1"/>
    </source>
</evidence>
<dbReference type="PRINTS" id="PR00036">
    <property type="entry name" value="HTHLACI"/>
</dbReference>
<feature type="domain" description="HTH lacI-type" evidence="5">
    <location>
        <begin position="2"/>
        <end position="56"/>
    </location>
</feature>
<dbReference type="Proteomes" id="UP000677234">
    <property type="component" value="Chromosome"/>
</dbReference>
<evidence type="ECO:0000256" key="1">
    <source>
        <dbReference type="ARBA" id="ARBA00019435"/>
    </source>
</evidence>
<dbReference type="PANTHER" id="PTHR30146">
    <property type="entry name" value="LACI-RELATED TRANSCRIPTIONAL REPRESSOR"/>
    <property type="match status" value="1"/>
</dbReference>
<dbReference type="FunFam" id="1.10.260.40:FF:000002">
    <property type="entry name" value="HTH-type transcriptional repressor PurR"/>
    <property type="match status" value="1"/>
</dbReference>
<evidence type="ECO:0000256" key="2">
    <source>
        <dbReference type="ARBA" id="ARBA00023015"/>
    </source>
</evidence>
<dbReference type="InterPro" id="IPR028082">
    <property type="entry name" value="Peripla_BP_I"/>
</dbReference>
<protein>
    <recommendedName>
        <fullName evidence="1">Catabolite control protein A</fullName>
    </recommendedName>
</protein>
<dbReference type="CDD" id="cd01392">
    <property type="entry name" value="HTH_LacI"/>
    <property type="match status" value="1"/>
</dbReference>
<evidence type="ECO:0000256" key="4">
    <source>
        <dbReference type="ARBA" id="ARBA00023163"/>
    </source>
</evidence>
<reference evidence="7" key="2">
    <citation type="submission" date="2021-04" db="EMBL/GenBank/DDBJ databases">
        <title>Brevibacillus composti FJAT-54423, complete genome.</title>
        <authorList>
            <person name="Tang R."/>
        </authorList>
    </citation>
    <scope>NUCLEOTIDE SEQUENCE</scope>
    <source>
        <strain evidence="7">FJAT-54424</strain>
    </source>
</reference>
<proteinExistence type="predicted"/>
<dbReference type="GO" id="GO:0003700">
    <property type="term" value="F:DNA-binding transcription factor activity"/>
    <property type="evidence" value="ECO:0007669"/>
    <property type="project" value="TreeGrafter"/>
</dbReference>
<name>A0A7T5EMQ9_9BACL</name>
<dbReference type="GO" id="GO:0000976">
    <property type="term" value="F:transcription cis-regulatory region binding"/>
    <property type="evidence" value="ECO:0007669"/>
    <property type="project" value="TreeGrafter"/>
</dbReference>
<dbReference type="SUPFAM" id="SSF47413">
    <property type="entry name" value="lambda repressor-like DNA-binding domains"/>
    <property type="match status" value="1"/>
</dbReference>
<keyword evidence="2" id="KW-0805">Transcription regulation</keyword>
<dbReference type="EMBL" id="CP073708">
    <property type="protein sequence ID" value="QUO42439.1"/>
    <property type="molecule type" value="Genomic_DNA"/>
</dbReference>
<dbReference type="SMART" id="SM00354">
    <property type="entry name" value="HTH_LACI"/>
    <property type="match status" value="1"/>
</dbReference>
<sequence length="336" mass="36936">MATIRDVAKLAGVSVATVSRVINKSGYVNKETEQAVQQAIKMLNYEPNRVARGLASKKTETIALIMPNISNPFFAELARAVEDVARSYGYTVLICNSDNESDKEQTYINVLKRRYVDGILFATHSLQAADISAMNDAGIPLVFLDRGPSESSCYVVRSKNYEGAKKAVAHLLDVGCKKIAHIYGPQETATGKERMLGYEDSVRHFDWFTPSLMVPGHFRINGGMEAVEQLMARHPDVDGIFCGNDLMALGALKKLQQMGMSVPDQVALCGFDGIELTVITEPELTTIAQPIYDIGALSTQLLVKKIEGEAVDNQYIYEFDAELVARGSSRKDMKTP</sequence>
<dbReference type="PROSITE" id="PS50932">
    <property type="entry name" value="HTH_LACI_2"/>
    <property type="match status" value="1"/>
</dbReference>
<dbReference type="InterPro" id="IPR001761">
    <property type="entry name" value="Peripla_BP/Lac1_sug-bd_dom"/>
</dbReference>
<dbReference type="AlphaFoldDB" id="A0A7T5EMQ9"/>
<accession>A0A7T5EMQ9</accession>
<dbReference type="EMBL" id="CP066308">
    <property type="protein sequence ID" value="QQE75413.1"/>
    <property type="molecule type" value="Genomic_DNA"/>
</dbReference>
<dbReference type="Proteomes" id="UP000595847">
    <property type="component" value="Chromosome"/>
</dbReference>
<dbReference type="Gene3D" id="1.10.260.40">
    <property type="entry name" value="lambda repressor-like DNA-binding domains"/>
    <property type="match status" value="1"/>
</dbReference>
<dbReference type="CDD" id="cd06267">
    <property type="entry name" value="PBP1_LacI_sugar_binding-like"/>
    <property type="match status" value="1"/>
</dbReference>
<evidence type="ECO:0000256" key="3">
    <source>
        <dbReference type="ARBA" id="ARBA00023125"/>
    </source>
</evidence>
<keyword evidence="4" id="KW-0804">Transcription</keyword>
<dbReference type="RefSeq" id="WP_198828941.1">
    <property type="nucleotide sequence ID" value="NZ_CP066308.1"/>
</dbReference>
<dbReference type="PROSITE" id="PS00356">
    <property type="entry name" value="HTH_LACI_1"/>
    <property type="match status" value="1"/>
</dbReference>
<evidence type="ECO:0000259" key="5">
    <source>
        <dbReference type="PROSITE" id="PS50932"/>
    </source>
</evidence>
<dbReference type="Gene3D" id="3.40.50.2300">
    <property type="match status" value="2"/>
</dbReference>
<keyword evidence="3 6" id="KW-0238">DNA-binding</keyword>
<dbReference type="Pfam" id="PF00532">
    <property type="entry name" value="Peripla_BP_1"/>
    <property type="match status" value="1"/>
</dbReference>
<evidence type="ECO:0000313" key="9">
    <source>
        <dbReference type="Proteomes" id="UP000677234"/>
    </source>
</evidence>
<reference evidence="6 8" key="1">
    <citation type="submission" date="2020-12" db="EMBL/GenBank/DDBJ databases">
        <title>strain FJAT-54423T represents a novel species of the genus Brevibacillus.</title>
        <authorList>
            <person name="Tang R."/>
        </authorList>
    </citation>
    <scope>NUCLEOTIDE SEQUENCE [LARGE SCALE GENOMIC DNA]</scope>
    <source>
        <strain evidence="6 8">FJAT-54423</strain>
    </source>
</reference>
<dbReference type="InterPro" id="IPR000843">
    <property type="entry name" value="HTH_LacI"/>
</dbReference>
<dbReference type="PANTHER" id="PTHR30146:SF109">
    <property type="entry name" value="HTH-TYPE TRANSCRIPTIONAL REGULATOR GALS"/>
    <property type="match status" value="1"/>
</dbReference>
<dbReference type="Pfam" id="PF00356">
    <property type="entry name" value="LacI"/>
    <property type="match status" value="1"/>
</dbReference>
<dbReference type="KEGG" id="bcop:JD108_05725"/>
<organism evidence="6 8">
    <name type="scientific">Brevibacillus composti</name>
    <dbReference type="NCBI Taxonomy" id="2796470"/>
    <lineage>
        <taxon>Bacteria</taxon>
        <taxon>Bacillati</taxon>
        <taxon>Bacillota</taxon>
        <taxon>Bacilli</taxon>
        <taxon>Bacillales</taxon>
        <taxon>Paenibacillaceae</taxon>
        <taxon>Brevibacillus</taxon>
    </lineage>
</organism>